<protein>
    <submittedName>
        <fullName evidence="1">Uncharacterized protein</fullName>
    </submittedName>
</protein>
<evidence type="ECO:0000313" key="2">
    <source>
        <dbReference type="Proteomes" id="UP000654345"/>
    </source>
</evidence>
<gene>
    <name evidence="1" type="ORF">KSB_46360</name>
</gene>
<reference evidence="1 2" key="1">
    <citation type="journal article" date="2021" name="Int. J. Syst. Evol. Microbiol.">
        <title>Reticulibacter mediterranei gen. nov., sp. nov., within the new family Reticulibacteraceae fam. nov., and Ktedonospora formicarum gen. nov., sp. nov., Ktedonobacter robiniae sp. nov., Dictyobacter formicarum sp. nov. and Dictyobacter arantiisoli sp. nov., belonging to the class Ktedonobacteria.</title>
        <authorList>
            <person name="Yabe S."/>
            <person name="Zheng Y."/>
            <person name="Wang C.M."/>
            <person name="Sakai Y."/>
            <person name="Abe K."/>
            <person name="Yokota A."/>
            <person name="Donadio S."/>
            <person name="Cavaletti L."/>
            <person name="Monciardini P."/>
        </authorList>
    </citation>
    <scope>NUCLEOTIDE SEQUENCE [LARGE SCALE GENOMIC DNA]</scope>
    <source>
        <strain evidence="1 2">SOSP1-30</strain>
    </source>
</reference>
<organism evidence="1 2">
    <name type="scientific">Ktedonobacter robiniae</name>
    <dbReference type="NCBI Taxonomy" id="2778365"/>
    <lineage>
        <taxon>Bacteria</taxon>
        <taxon>Bacillati</taxon>
        <taxon>Chloroflexota</taxon>
        <taxon>Ktedonobacteria</taxon>
        <taxon>Ktedonobacterales</taxon>
        <taxon>Ktedonobacteraceae</taxon>
        <taxon>Ktedonobacter</taxon>
    </lineage>
</organism>
<sequence>MLVFSPHFPIDVMCELGNVVDGLSFSMETVCAQAPFVKCGKKTDLLSRGECQSKKPSRDIDLCGSLDDFPAIVHPNNLQKLKTI</sequence>
<proteinExistence type="predicted"/>
<evidence type="ECO:0000313" key="1">
    <source>
        <dbReference type="EMBL" id="GHO56161.1"/>
    </source>
</evidence>
<dbReference type="Proteomes" id="UP000654345">
    <property type="component" value="Unassembled WGS sequence"/>
</dbReference>
<dbReference type="EMBL" id="BNJG01000002">
    <property type="protein sequence ID" value="GHO56161.1"/>
    <property type="molecule type" value="Genomic_DNA"/>
</dbReference>
<comment type="caution">
    <text evidence="1">The sequence shown here is derived from an EMBL/GenBank/DDBJ whole genome shotgun (WGS) entry which is preliminary data.</text>
</comment>
<keyword evidence="2" id="KW-1185">Reference proteome</keyword>
<name>A0ABQ3UTZ0_9CHLR</name>
<accession>A0ABQ3UTZ0</accession>